<dbReference type="EMBL" id="MT733039">
    <property type="protein sequence ID" value="QOD39558.1"/>
    <property type="molecule type" value="Genomic_DNA"/>
</dbReference>
<name>A0A7L7YQH7_9VIRU</name>
<organism evidence="1">
    <name type="scientific">uncultured densovirus</name>
    <dbReference type="NCBI Taxonomy" id="748192"/>
    <lineage>
        <taxon>Viruses</taxon>
        <taxon>Monodnaviria</taxon>
        <taxon>Shotokuvirae</taxon>
        <taxon>Cossaviricota</taxon>
        <taxon>Quintoviricetes</taxon>
        <taxon>Piccovirales</taxon>
        <taxon>Parvoviridae</taxon>
        <taxon>Densovirinae</taxon>
        <taxon>environmental samples</taxon>
    </lineage>
</organism>
<accession>A0A7L7YQH7</accession>
<proteinExistence type="predicted"/>
<sequence>MSGFTCYYDCEIDIEDCEHSATCYICGRCTSGSQRHRSCALAEDEVQELLAGPDESIPTDEQEAEAIEKQRSTPLTLQQEEGTLGRIYEEKRMFNDTYQFHTTETSVDIVFDHLKENYPDVNFLSLEYNRIQIHDYLTGIVSRREFCVMFNQWGDEGGIRESCKFGGILMQKPIYFSNDLTIHHLSCIDMKANNHESRGQRASLRINIADTQHFINFVATHLNFFFCTTCDKFIFDTCERMTEKQMRHPETPTWSKMQQIYSLVEKHWGATAKLTMYANKMVAVVSPQKRRKITHE</sequence>
<reference evidence="1" key="1">
    <citation type="submission" date="2020-07" db="EMBL/GenBank/DDBJ databases">
        <title>Diversity of sea star-associated densoviruses and transcribed endogenized viral elements of densovirus origin.</title>
        <authorList>
            <person name="Jackson E.W."/>
            <person name="Hewson I."/>
        </authorList>
    </citation>
    <scope>NUCLEOTIDE SEQUENCE</scope>
</reference>
<evidence type="ECO:0000313" key="1">
    <source>
        <dbReference type="EMBL" id="QOD39558.1"/>
    </source>
</evidence>
<protein>
    <submittedName>
        <fullName evidence="1">NS3</fullName>
    </submittedName>
</protein>
<gene>
    <name evidence="1" type="primary">NS3</name>
</gene>